<keyword evidence="6" id="KW-0430">Lectin</keyword>
<dbReference type="EMBL" id="QBIY01012676">
    <property type="protein sequence ID" value="RXN19261.1"/>
    <property type="molecule type" value="Genomic_DNA"/>
</dbReference>
<dbReference type="SUPFAM" id="SSF57184">
    <property type="entry name" value="Growth factor receptor domain"/>
    <property type="match status" value="1"/>
</dbReference>
<keyword evidence="3" id="KW-0597">Phosphoprotein</keyword>
<evidence type="ECO:0000259" key="16">
    <source>
        <dbReference type="PROSITE" id="PS50041"/>
    </source>
</evidence>
<dbReference type="Proteomes" id="UP000290572">
    <property type="component" value="Unassembled WGS sequence"/>
</dbReference>
<keyword evidence="5 14" id="KW-0732">Signal</keyword>
<evidence type="ECO:0000256" key="11">
    <source>
        <dbReference type="PROSITE-ProRule" id="PRU00076"/>
    </source>
</evidence>
<evidence type="ECO:0000313" key="18">
    <source>
        <dbReference type="Proteomes" id="UP000290572"/>
    </source>
</evidence>
<evidence type="ECO:0000256" key="8">
    <source>
        <dbReference type="ARBA" id="ARBA00022989"/>
    </source>
</evidence>
<dbReference type="InterPro" id="IPR001304">
    <property type="entry name" value="C-type_lectin-like"/>
</dbReference>
<evidence type="ECO:0000256" key="13">
    <source>
        <dbReference type="SAM" id="Phobius"/>
    </source>
</evidence>
<dbReference type="GO" id="GO:0030246">
    <property type="term" value="F:carbohydrate binding"/>
    <property type="evidence" value="ECO:0007669"/>
    <property type="project" value="UniProtKB-KW"/>
</dbReference>
<gene>
    <name evidence="17" type="ORF">ROHU_025857</name>
</gene>
<evidence type="ECO:0000256" key="10">
    <source>
        <dbReference type="ARBA" id="ARBA00023157"/>
    </source>
</evidence>
<evidence type="ECO:0000256" key="7">
    <source>
        <dbReference type="ARBA" id="ARBA00022737"/>
    </source>
</evidence>
<dbReference type="InterPro" id="IPR016186">
    <property type="entry name" value="C-type_lectin-like/link_sf"/>
</dbReference>
<accession>A0A498ME09</accession>
<feature type="domain" description="C-type lectin" evidence="16">
    <location>
        <begin position="24"/>
        <end position="153"/>
    </location>
</feature>
<name>A0A498ME09_LABRO</name>
<evidence type="ECO:0000256" key="4">
    <source>
        <dbReference type="ARBA" id="ARBA00022692"/>
    </source>
</evidence>
<dbReference type="AlphaFoldDB" id="A0A498ME09"/>
<keyword evidence="9 13" id="KW-0472">Membrane</keyword>
<dbReference type="CDD" id="cd00054">
    <property type="entry name" value="EGF_CA"/>
    <property type="match status" value="1"/>
</dbReference>
<keyword evidence="17" id="KW-0675">Receptor</keyword>
<dbReference type="PANTHER" id="PTHR14789">
    <property type="entry name" value="CHONDROLECTIN VARIANT CHODLFDELTAE"/>
    <property type="match status" value="1"/>
</dbReference>
<keyword evidence="4 13" id="KW-0812">Transmembrane</keyword>
<evidence type="ECO:0000256" key="6">
    <source>
        <dbReference type="ARBA" id="ARBA00022734"/>
    </source>
</evidence>
<dbReference type="PROSITE" id="PS50041">
    <property type="entry name" value="C_TYPE_LECTIN_2"/>
    <property type="match status" value="1"/>
</dbReference>
<evidence type="ECO:0000256" key="3">
    <source>
        <dbReference type="ARBA" id="ARBA00022553"/>
    </source>
</evidence>
<feature type="disulfide bond" evidence="11">
    <location>
        <begin position="235"/>
        <end position="245"/>
    </location>
</feature>
<dbReference type="InterPro" id="IPR018097">
    <property type="entry name" value="EGF_Ca-bd_CS"/>
</dbReference>
<evidence type="ECO:0000256" key="5">
    <source>
        <dbReference type="ARBA" id="ARBA00022729"/>
    </source>
</evidence>
<dbReference type="SMART" id="SM00034">
    <property type="entry name" value="CLECT"/>
    <property type="match status" value="1"/>
</dbReference>
<dbReference type="InterPro" id="IPR016187">
    <property type="entry name" value="CTDL_fold"/>
</dbReference>
<evidence type="ECO:0000259" key="15">
    <source>
        <dbReference type="PROSITE" id="PS50026"/>
    </source>
</evidence>
<feature type="region of interest" description="Disordered" evidence="12">
    <location>
        <begin position="269"/>
        <end position="296"/>
    </location>
</feature>
<dbReference type="SMART" id="SM00179">
    <property type="entry name" value="EGF_CA"/>
    <property type="match status" value="1"/>
</dbReference>
<dbReference type="PROSITE" id="PS01187">
    <property type="entry name" value="EGF_CA"/>
    <property type="match status" value="1"/>
</dbReference>
<organism evidence="17 18">
    <name type="scientific">Labeo rohita</name>
    <name type="common">Indian major carp</name>
    <name type="synonym">Cyprinus rohita</name>
    <dbReference type="NCBI Taxonomy" id="84645"/>
    <lineage>
        <taxon>Eukaryota</taxon>
        <taxon>Metazoa</taxon>
        <taxon>Chordata</taxon>
        <taxon>Craniata</taxon>
        <taxon>Vertebrata</taxon>
        <taxon>Euteleostomi</taxon>
        <taxon>Actinopterygii</taxon>
        <taxon>Neopterygii</taxon>
        <taxon>Teleostei</taxon>
        <taxon>Ostariophysi</taxon>
        <taxon>Cypriniformes</taxon>
        <taxon>Cyprinidae</taxon>
        <taxon>Labeoninae</taxon>
        <taxon>Labeonini</taxon>
        <taxon>Labeo</taxon>
    </lineage>
</organism>
<evidence type="ECO:0000313" key="17">
    <source>
        <dbReference type="EMBL" id="RXN19261.1"/>
    </source>
</evidence>
<dbReference type="InterPro" id="IPR051505">
    <property type="entry name" value="C-type_lectin_domain"/>
</dbReference>
<keyword evidence="10 11" id="KW-1015">Disulfide bond</keyword>
<evidence type="ECO:0000256" key="1">
    <source>
        <dbReference type="ARBA" id="ARBA00004479"/>
    </source>
</evidence>
<feature type="transmembrane region" description="Helical" evidence="13">
    <location>
        <begin position="312"/>
        <end position="334"/>
    </location>
</feature>
<dbReference type="InterPro" id="IPR009030">
    <property type="entry name" value="Growth_fac_rcpt_cys_sf"/>
</dbReference>
<sequence length="370" mass="41479">MELWTGLYLVSLLTIARCLLVSSYTVHLNKLSFENAQNYCEPGSFLTNIPNEKEMEKILKTIWDMNSKNATSFWIGLKRNKGTCLQKNLPLRGFHWTVDNSTQSDIKTWKTEPSGSCASLRCGLLSVEYSNSGTKTYWFVDASCRHEYPFICKRNKLACPRPEILGSRDMIEPKNDPYTRQIYCRSGHRFNLTCSKDLVWTVAGHENVDISQLCLGCNKGYRRDASGNCADVNECEESKPCEQECQNTEGSYKCLCSYNDDGICNEPSQSPTTTLKNRDKSVLTQPTSPPDDVRTNKTAVHTDESAGDISNIVVPVIIALLIFIVLLVIVAAIVKGCLRRRSIKLAQRKAEAVALNGSSSMEKVNEKEET</sequence>
<dbReference type="STRING" id="84645.A0A498ME09"/>
<evidence type="ECO:0000256" key="2">
    <source>
        <dbReference type="ARBA" id="ARBA00022536"/>
    </source>
</evidence>
<proteinExistence type="predicted"/>
<dbReference type="SUPFAM" id="SSF56436">
    <property type="entry name" value="C-type lectin-like"/>
    <property type="match status" value="1"/>
</dbReference>
<dbReference type="InterPro" id="IPR001881">
    <property type="entry name" value="EGF-like_Ca-bd_dom"/>
</dbReference>
<feature type="domain" description="EGF-like" evidence="15">
    <location>
        <begin position="231"/>
        <end position="265"/>
    </location>
</feature>
<dbReference type="PROSITE" id="PS50026">
    <property type="entry name" value="EGF_3"/>
    <property type="match status" value="1"/>
</dbReference>
<dbReference type="GO" id="GO:0005509">
    <property type="term" value="F:calcium ion binding"/>
    <property type="evidence" value="ECO:0007669"/>
    <property type="project" value="InterPro"/>
</dbReference>
<dbReference type="Gene3D" id="3.10.100.10">
    <property type="entry name" value="Mannose-Binding Protein A, subunit A"/>
    <property type="match status" value="1"/>
</dbReference>
<dbReference type="PANTHER" id="PTHR14789:SF8">
    <property type="entry name" value="C-TYPE LECTIN DOMAIN FAMILY 14 MEMBER A PRECURSOR-RELATED"/>
    <property type="match status" value="1"/>
</dbReference>
<protein>
    <submittedName>
        <fullName evidence="17">Complement component C1q receptor-like protein</fullName>
    </submittedName>
</protein>
<evidence type="ECO:0000256" key="14">
    <source>
        <dbReference type="SAM" id="SignalP"/>
    </source>
</evidence>
<dbReference type="InterPro" id="IPR000152">
    <property type="entry name" value="EGF-type_Asp/Asn_hydroxyl_site"/>
</dbReference>
<keyword evidence="7" id="KW-0677">Repeat</keyword>
<comment type="subcellular location">
    <subcellularLocation>
        <location evidence="1">Membrane</location>
        <topology evidence="1">Single-pass type I membrane protein</topology>
    </subcellularLocation>
</comment>
<dbReference type="InterPro" id="IPR000742">
    <property type="entry name" value="EGF"/>
</dbReference>
<keyword evidence="8 13" id="KW-1133">Transmembrane helix</keyword>
<feature type="signal peptide" evidence="14">
    <location>
        <begin position="1"/>
        <end position="18"/>
    </location>
</feature>
<comment type="caution">
    <text evidence="17">The sequence shown here is derived from an EMBL/GenBank/DDBJ whole genome shotgun (WGS) entry which is preliminary data.</text>
</comment>
<dbReference type="GO" id="GO:0016020">
    <property type="term" value="C:membrane"/>
    <property type="evidence" value="ECO:0007669"/>
    <property type="project" value="UniProtKB-SubCell"/>
</dbReference>
<keyword evidence="2 11" id="KW-0245">EGF-like domain</keyword>
<evidence type="ECO:0000256" key="12">
    <source>
        <dbReference type="SAM" id="MobiDB-lite"/>
    </source>
</evidence>
<evidence type="ECO:0000256" key="9">
    <source>
        <dbReference type="ARBA" id="ARBA00023136"/>
    </source>
</evidence>
<comment type="caution">
    <text evidence="11">Lacks conserved residue(s) required for the propagation of feature annotation.</text>
</comment>
<keyword evidence="18" id="KW-1185">Reference proteome</keyword>
<feature type="chain" id="PRO_5019759344" evidence="14">
    <location>
        <begin position="19"/>
        <end position="370"/>
    </location>
</feature>
<reference evidence="17 18" key="1">
    <citation type="submission" date="2018-03" db="EMBL/GenBank/DDBJ databases">
        <title>Draft genome sequence of Rohu Carp (Labeo rohita).</title>
        <authorList>
            <person name="Das P."/>
            <person name="Kushwaha B."/>
            <person name="Joshi C.G."/>
            <person name="Kumar D."/>
            <person name="Nagpure N.S."/>
            <person name="Sahoo L."/>
            <person name="Das S.P."/>
            <person name="Bit A."/>
            <person name="Patnaik S."/>
            <person name="Meher P.K."/>
            <person name="Jayasankar P."/>
            <person name="Koringa P.G."/>
            <person name="Patel N.V."/>
            <person name="Hinsu A.T."/>
            <person name="Kumar R."/>
            <person name="Pandey M."/>
            <person name="Agarwal S."/>
            <person name="Srivastava S."/>
            <person name="Singh M."/>
            <person name="Iquebal M.A."/>
            <person name="Jaiswal S."/>
            <person name="Angadi U.B."/>
            <person name="Kumar N."/>
            <person name="Raza M."/>
            <person name="Shah T.M."/>
            <person name="Rai A."/>
            <person name="Jena J.K."/>
        </authorList>
    </citation>
    <scope>NUCLEOTIDE SEQUENCE [LARGE SCALE GENOMIC DNA]</scope>
    <source>
        <strain evidence="17">DASCIFA01</strain>
        <tissue evidence="17">Testis</tissue>
    </source>
</reference>
<dbReference type="PROSITE" id="PS00010">
    <property type="entry name" value="ASX_HYDROXYL"/>
    <property type="match status" value="1"/>
</dbReference>
<dbReference type="Gene3D" id="2.10.25.10">
    <property type="entry name" value="Laminin"/>
    <property type="match status" value="1"/>
</dbReference>